<dbReference type="EMBL" id="AWUE01017842">
    <property type="protein sequence ID" value="OMO84510.1"/>
    <property type="molecule type" value="Genomic_DNA"/>
</dbReference>
<keyword evidence="2" id="KW-1185">Reference proteome</keyword>
<sequence>MWGGRLRVFGQGFAKYQADEKLMVQGRTKEMEEARRMIKG</sequence>
<name>A0A1R3IPS7_9ROSI</name>
<organism evidence="1 2">
    <name type="scientific">Corchorus olitorius</name>
    <dbReference type="NCBI Taxonomy" id="93759"/>
    <lineage>
        <taxon>Eukaryota</taxon>
        <taxon>Viridiplantae</taxon>
        <taxon>Streptophyta</taxon>
        <taxon>Embryophyta</taxon>
        <taxon>Tracheophyta</taxon>
        <taxon>Spermatophyta</taxon>
        <taxon>Magnoliopsida</taxon>
        <taxon>eudicotyledons</taxon>
        <taxon>Gunneridae</taxon>
        <taxon>Pentapetalae</taxon>
        <taxon>rosids</taxon>
        <taxon>malvids</taxon>
        <taxon>Malvales</taxon>
        <taxon>Malvaceae</taxon>
        <taxon>Grewioideae</taxon>
        <taxon>Apeibeae</taxon>
        <taxon>Corchorus</taxon>
    </lineage>
</organism>
<comment type="caution">
    <text evidence="1">The sequence shown here is derived from an EMBL/GenBank/DDBJ whole genome shotgun (WGS) entry which is preliminary data.</text>
</comment>
<proteinExistence type="predicted"/>
<evidence type="ECO:0000313" key="2">
    <source>
        <dbReference type="Proteomes" id="UP000187203"/>
    </source>
</evidence>
<dbReference type="Proteomes" id="UP000187203">
    <property type="component" value="Unassembled WGS sequence"/>
</dbReference>
<accession>A0A1R3IPS7</accession>
<protein>
    <submittedName>
        <fullName evidence="1">Uncharacterized protein</fullName>
    </submittedName>
</protein>
<reference evidence="2" key="1">
    <citation type="submission" date="2013-09" db="EMBL/GenBank/DDBJ databases">
        <title>Corchorus olitorius genome sequencing.</title>
        <authorList>
            <person name="Alam M."/>
            <person name="Haque M.S."/>
            <person name="Islam M.S."/>
            <person name="Emdad E.M."/>
            <person name="Islam M.M."/>
            <person name="Ahmed B."/>
            <person name="Halim A."/>
            <person name="Hossen Q.M.M."/>
            <person name="Hossain M.Z."/>
            <person name="Ahmed R."/>
            <person name="Khan M.M."/>
            <person name="Islam R."/>
            <person name="Rashid M.M."/>
            <person name="Khan S.A."/>
            <person name="Rahman M.S."/>
            <person name="Alam M."/>
            <person name="Yahiya A.S."/>
            <person name="Khan M.S."/>
            <person name="Azam M.S."/>
            <person name="Haque T."/>
            <person name="Lashkar M.Z.H."/>
            <person name="Akhand A.I."/>
            <person name="Morshed G."/>
            <person name="Roy S."/>
            <person name="Uddin K.S."/>
            <person name="Rabeya T."/>
            <person name="Hossain A.S."/>
            <person name="Chowdhury A."/>
            <person name="Snigdha A.R."/>
            <person name="Mortoza M.S."/>
            <person name="Matin S.A."/>
            <person name="Hoque S.M.E."/>
            <person name="Islam M.K."/>
            <person name="Roy D.K."/>
            <person name="Haider R."/>
            <person name="Moosa M.M."/>
            <person name="Elias S.M."/>
            <person name="Hasan A.M."/>
            <person name="Jahan S."/>
            <person name="Shafiuddin M."/>
            <person name="Mahmood N."/>
            <person name="Shommy N.S."/>
        </authorList>
    </citation>
    <scope>NUCLEOTIDE SEQUENCE [LARGE SCALE GENOMIC DNA]</scope>
    <source>
        <strain evidence="2">cv. O-4</strain>
    </source>
</reference>
<evidence type="ECO:0000313" key="1">
    <source>
        <dbReference type="EMBL" id="OMO84510.1"/>
    </source>
</evidence>
<dbReference type="AlphaFoldDB" id="A0A1R3IPS7"/>
<gene>
    <name evidence="1" type="ORF">COLO4_21997</name>
</gene>